<name>A0AA86QH43_9EUKA</name>
<evidence type="ECO:0000256" key="1">
    <source>
        <dbReference type="SAM" id="MobiDB-lite"/>
    </source>
</evidence>
<reference evidence="2" key="1">
    <citation type="submission" date="2023-06" db="EMBL/GenBank/DDBJ databases">
        <authorList>
            <person name="Kurt Z."/>
        </authorList>
    </citation>
    <scope>NUCLEOTIDE SEQUENCE</scope>
</reference>
<accession>A0AA86QH43</accession>
<feature type="compositionally biased region" description="Basic and acidic residues" evidence="1">
    <location>
        <begin position="588"/>
        <end position="607"/>
    </location>
</feature>
<proteinExistence type="predicted"/>
<dbReference type="EMBL" id="CATOUU010000871">
    <property type="protein sequence ID" value="CAI9956212.1"/>
    <property type="molecule type" value="Genomic_DNA"/>
</dbReference>
<dbReference type="AlphaFoldDB" id="A0AA86QH43"/>
<reference evidence="3 4" key="2">
    <citation type="submission" date="2024-07" db="EMBL/GenBank/DDBJ databases">
        <authorList>
            <person name="Akdeniz Z."/>
        </authorList>
    </citation>
    <scope>NUCLEOTIDE SEQUENCE [LARGE SCALE GENOMIC DNA]</scope>
</reference>
<comment type="caution">
    <text evidence="2">The sequence shown here is derived from an EMBL/GenBank/DDBJ whole genome shotgun (WGS) entry which is preliminary data.</text>
</comment>
<dbReference type="Proteomes" id="UP001642409">
    <property type="component" value="Unassembled WGS sequence"/>
</dbReference>
<dbReference type="EMBL" id="CAXDID020000072">
    <property type="protein sequence ID" value="CAL6015221.1"/>
    <property type="molecule type" value="Genomic_DNA"/>
</dbReference>
<gene>
    <name evidence="3" type="ORF">HINF_LOCUS24646</name>
    <name evidence="2" type="ORF">HINF_LOCUS43857</name>
</gene>
<evidence type="ECO:0000313" key="3">
    <source>
        <dbReference type="EMBL" id="CAL6015221.1"/>
    </source>
</evidence>
<organism evidence="2">
    <name type="scientific">Hexamita inflata</name>
    <dbReference type="NCBI Taxonomy" id="28002"/>
    <lineage>
        <taxon>Eukaryota</taxon>
        <taxon>Metamonada</taxon>
        <taxon>Diplomonadida</taxon>
        <taxon>Hexamitidae</taxon>
        <taxon>Hexamitinae</taxon>
        <taxon>Hexamita</taxon>
    </lineage>
</organism>
<evidence type="ECO:0000313" key="2">
    <source>
        <dbReference type="EMBL" id="CAI9956212.1"/>
    </source>
</evidence>
<protein>
    <submittedName>
        <fullName evidence="2">Uncharacterized protein</fullName>
    </submittedName>
</protein>
<keyword evidence="4" id="KW-1185">Reference proteome</keyword>
<evidence type="ECO:0000313" key="4">
    <source>
        <dbReference type="Proteomes" id="UP001642409"/>
    </source>
</evidence>
<sequence>MDQVRETFLRSLSGSLKEEEVSIDVCFYCLHFVNTQSKPTVDHWSEAINLNFHSLAARAKQELEKDGYFDDSLISTGELTKEKSLRLESKMKAAFPAIQKNLNLPTEKLIDATLSFDATFLTRRIQKFKHNRVNGVSEEQAMAFKAKQLSLDDLVPLSNLFVFHVSPIDNNIPSFIAHMNFTTHGNFKEEMVHFIDILCQQLLNIGVRIKFLSFDGDKKQRQIFVTPYFEQLWHLINIDKCGINPTTLISQIQGRIIINDPLHLLKRCRTQILSYECVISFDDSEIDECELLSIKNFKDVLKLPEICSDKNSATTMNDKAAMYIFHPMHIPELLKYKRYQALFATMMLFPLYAPFSEFDDIKIGQLSIFALHLQLKYYEQFLDPSERCCNISTQKPPEGELKTFLDKQLLEEIITYTISMLYVLLNYDNVTGFCCTSSCVESFFGRLKLQCKYDKSVLRATREAKRMLMIQTIPEQDFQKKRLNGRYNEYCHVFQNRLIWEKLDVRQMCLRAAFLYKVSTENIFELPEKAHPYFTNIKAFKQFIANFKFDNFELSSKFRVAVATVDKQSDTAKNNQNIVQQIVRSSNWKKDNNQNTKNTKDKKIDKQ</sequence>
<feature type="region of interest" description="Disordered" evidence="1">
    <location>
        <begin position="583"/>
        <end position="607"/>
    </location>
</feature>